<protein>
    <recommendedName>
        <fullName evidence="1">Putative restriction endonuclease domain-containing protein</fullName>
    </recommendedName>
</protein>
<gene>
    <name evidence="2" type="ORF">DSM106972_030960</name>
</gene>
<dbReference type="InterPro" id="IPR008538">
    <property type="entry name" value="Uma2"/>
</dbReference>
<sequence length="250" mass="27450">MAAGIAATLSIPLISLGGDVVIGYSKNKYLGNNIGCKFMSLKTTAKIADLYRVPDNGKAELVNGEIVVMAATGFLPGFAGGEIYSSLRDYGFATRRGYGLPDNVGYIVNLPVRPKVSVWWESANGWQEFTTNLPKRESFSPDAAFFAGTLPENLGKFLEGAPIFAAEVRSESDYGEKAEKEMAKKRVDYFDAGTLVVWDVDVLKGELIKAYQSSDPRNPIIYRRGEIAEAPLALPGWRLEVDRLFPPIWL</sequence>
<accession>A0A3S1CL30</accession>
<evidence type="ECO:0000313" key="2">
    <source>
        <dbReference type="EMBL" id="RUT05890.1"/>
    </source>
</evidence>
<dbReference type="PANTHER" id="PTHR34107">
    <property type="entry name" value="SLL0198 PROTEIN-RELATED"/>
    <property type="match status" value="1"/>
</dbReference>
<dbReference type="Gene3D" id="3.90.1570.10">
    <property type="entry name" value="tt1808, chain A"/>
    <property type="match status" value="1"/>
</dbReference>
<dbReference type="InterPro" id="IPR011335">
    <property type="entry name" value="Restrct_endonuc-II-like"/>
</dbReference>
<dbReference type="Proteomes" id="UP000271624">
    <property type="component" value="Unassembled WGS sequence"/>
</dbReference>
<proteinExistence type="predicted"/>
<dbReference type="EMBL" id="RSCL01000007">
    <property type="protein sequence ID" value="RUT05890.1"/>
    <property type="molecule type" value="Genomic_DNA"/>
</dbReference>
<keyword evidence="3" id="KW-1185">Reference proteome</keyword>
<dbReference type="AlphaFoldDB" id="A0A3S1CL30"/>
<dbReference type="CDD" id="cd06260">
    <property type="entry name" value="DUF820-like"/>
    <property type="match status" value="1"/>
</dbReference>
<reference evidence="2" key="1">
    <citation type="submission" date="2018-12" db="EMBL/GenBank/DDBJ databases">
        <authorList>
            <person name="Will S."/>
            <person name="Neumann-Schaal M."/>
            <person name="Henke P."/>
        </authorList>
    </citation>
    <scope>NUCLEOTIDE SEQUENCE</scope>
    <source>
        <strain evidence="2">PCC 7102</strain>
    </source>
</reference>
<dbReference type="InterPro" id="IPR012296">
    <property type="entry name" value="Nuclease_put_TT1808"/>
</dbReference>
<reference evidence="2" key="2">
    <citation type="journal article" date="2019" name="Genome Biol. Evol.">
        <title>Day and night: Metabolic profiles and evolutionary relationships of six axenic non-marine cyanobacteria.</title>
        <authorList>
            <person name="Will S.E."/>
            <person name="Henke P."/>
            <person name="Boedeker C."/>
            <person name="Huang S."/>
            <person name="Brinkmann H."/>
            <person name="Rohde M."/>
            <person name="Jarek M."/>
            <person name="Friedl T."/>
            <person name="Seufert S."/>
            <person name="Schumacher M."/>
            <person name="Overmann J."/>
            <person name="Neumann-Schaal M."/>
            <person name="Petersen J."/>
        </authorList>
    </citation>
    <scope>NUCLEOTIDE SEQUENCE [LARGE SCALE GENOMIC DNA]</scope>
    <source>
        <strain evidence="2">PCC 7102</strain>
    </source>
</reference>
<dbReference type="SUPFAM" id="SSF52980">
    <property type="entry name" value="Restriction endonuclease-like"/>
    <property type="match status" value="1"/>
</dbReference>
<evidence type="ECO:0000259" key="1">
    <source>
        <dbReference type="Pfam" id="PF05685"/>
    </source>
</evidence>
<feature type="domain" description="Putative restriction endonuclease" evidence="1">
    <location>
        <begin position="50"/>
        <end position="241"/>
    </location>
</feature>
<organism evidence="2 3">
    <name type="scientific">Dulcicalothrix desertica PCC 7102</name>
    <dbReference type="NCBI Taxonomy" id="232991"/>
    <lineage>
        <taxon>Bacteria</taxon>
        <taxon>Bacillati</taxon>
        <taxon>Cyanobacteriota</taxon>
        <taxon>Cyanophyceae</taxon>
        <taxon>Nostocales</taxon>
        <taxon>Calotrichaceae</taxon>
        <taxon>Dulcicalothrix</taxon>
    </lineage>
</organism>
<dbReference type="Pfam" id="PF05685">
    <property type="entry name" value="Uma2"/>
    <property type="match status" value="1"/>
</dbReference>
<name>A0A3S1CL30_9CYAN</name>
<dbReference type="PANTHER" id="PTHR34107:SF7">
    <property type="entry name" value="SLR2092 PROTEIN"/>
    <property type="match status" value="1"/>
</dbReference>
<evidence type="ECO:0000313" key="3">
    <source>
        <dbReference type="Proteomes" id="UP000271624"/>
    </source>
</evidence>
<comment type="caution">
    <text evidence="2">The sequence shown here is derived from an EMBL/GenBank/DDBJ whole genome shotgun (WGS) entry which is preliminary data.</text>
</comment>